<feature type="region of interest" description="Disordered" evidence="1">
    <location>
        <begin position="1"/>
        <end position="23"/>
    </location>
</feature>
<keyword evidence="2" id="KW-0812">Transmembrane</keyword>
<dbReference type="EMBL" id="JACHWQ010000003">
    <property type="protein sequence ID" value="MBB2975748.1"/>
    <property type="molecule type" value="Genomic_DNA"/>
</dbReference>
<sequence length="100" mass="10300">MSSNLQGASSVNSPVPVPRTGVPLGITDPVEKARAELKAALAAIEEKANFPKRAGIAADRAQKRARAFAKRKPAAAVVGAVGLATAVGVVVWGAVRLYLR</sequence>
<protein>
    <recommendedName>
        <fullName evidence="5">DUF3618 domain-containing protein</fullName>
    </recommendedName>
</protein>
<accession>A0A7W4V2P5</accession>
<feature type="transmembrane region" description="Helical" evidence="2">
    <location>
        <begin position="74"/>
        <end position="95"/>
    </location>
</feature>
<keyword evidence="2" id="KW-0472">Membrane</keyword>
<keyword evidence="2" id="KW-1133">Transmembrane helix</keyword>
<reference evidence="3 4" key="1">
    <citation type="submission" date="2020-08" db="EMBL/GenBank/DDBJ databases">
        <title>Sequencing the genomes of 1000 actinobacteria strains.</title>
        <authorList>
            <person name="Klenk H.-P."/>
        </authorList>
    </citation>
    <scope>NUCLEOTIDE SEQUENCE [LARGE SCALE GENOMIC DNA]</scope>
    <source>
        <strain evidence="3 4">DSM 27099</strain>
    </source>
</reference>
<comment type="caution">
    <text evidence="3">The sequence shown here is derived from an EMBL/GenBank/DDBJ whole genome shotgun (WGS) entry which is preliminary data.</text>
</comment>
<dbReference type="RefSeq" id="WP_165140996.1">
    <property type="nucleotide sequence ID" value="NZ_CP049255.1"/>
</dbReference>
<evidence type="ECO:0000313" key="4">
    <source>
        <dbReference type="Proteomes" id="UP000529310"/>
    </source>
</evidence>
<keyword evidence="4" id="KW-1185">Reference proteome</keyword>
<feature type="compositionally biased region" description="Polar residues" evidence="1">
    <location>
        <begin position="1"/>
        <end position="13"/>
    </location>
</feature>
<proteinExistence type="predicted"/>
<name>A0A7W4V2P5_9MICO</name>
<dbReference type="AlphaFoldDB" id="A0A7W4V2P5"/>
<organism evidence="3 4">
    <name type="scientific">Microbacterium endophyticum</name>
    <dbReference type="NCBI Taxonomy" id="1526412"/>
    <lineage>
        <taxon>Bacteria</taxon>
        <taxon>Bacillati</taxon>
        <taxon>Actinomycetota</taxon>
        <taxon>Actinomycetes</taxon>
        <taxon>Micrococcales</taxon>
        <taxon>Microbacteriaceae</taxon>
        <taxon>Microbacterium</taxon>
    </lineage>
</organism>
<evidence type="ECO:0008006" key="5">
    <source>
        <dbReference type="Google" id="ProtNLM"/>
    </source>
</evidence>
<evidence type="ECO:0000256" key="1">
    <source>
        <dbReference type="SAM" id="MobiDB-lite"/>
    </source>
</evidence>
<gene>
    <name evidence="3" type="ORF">FHX49_001315</name>
</gene>
<evidence type="ECO:0000313" key="3">
    <source>
        <dbReference type="EMBL" id="MBB2975748.1"/>
    </source>
</evidence>
<evidence type="ECO:0000256" key="2">
    <source>
        <dbReference type="SAM" id="Phobius"/>
    </source>
</evidence>
<dbReference type="Proteomes" id="UP000529310">
    <property type="component" value="Unassembled WGS sequence"/>
</dbReference>